<accession>A0ACC3MLD2</accession>
<sequence length="239" mass="25968">MAIERVLIVGATGNIGVAATIAALRTKREVLAIVRNKQSAEKYFKHVGTRDGITTPEADVTFENGVQSVVDEVKAGKLPSFQHVYATVGKWLGTPMHEIDMASFRDEMNVAFEANFFAYRATIPYLLQQNNPNSTFTVCVGAAAQYGAGGVTAITQGALSAMVNAAIRENQKTNIRINEAYLAARVEYDSDAEKSGAMKASEYSRCYENILSKPEIDGCAVKVSGKQDLDEPKYEKKLG</sequence>
<evidence type="ECO:0000313" key="1">
    <source>
        <dbReference type="EMBL" id="KAK3697357.1"/>
    </source>
</evidence>
<dbReference type="EMBL" id="JAUTXU010000227">
    <property type="protein sequence ID" value="KAK3697357.1"/>
    <property type="molecule type" value="Genomic_DNA"/>
</dbReference>
<protein>
    <submittedName>
        <fullName evidence="1">Uncharacterized protein</fullName>
    </submittedName>
</protein>
<dbReference type="Proteomes" id="UP001281147">
    <property type="component" value="Unassembled WGS sequence"/>
</dbReference>
<keyword evidence="2" id="KW-1185">Reference proteome</keyword>
<evidence type="ECO:0000313" key="2">
    <source>
        <dbReference type="Proteomes" id="UP001281147"/>
    </source>
</evidence>
<organism evidence="1 2">
    <name type="scientific">Vermiconidia calcicola</name>
    <dbReference type="NCBI Taxonomy" id="1690605"/>
    <lineage>
        <taxon>Eukaryota</taxon>
        <taxon>Fungi</taxon>
        <taxon>Dikarya</taxon>
        <taxon>Ascomycota</taxon>
        <taxon>Pezizomycotina</taxon>
        <taxon>Dothideomycetes</taxon>
        <taxon>Dothideomycetidae</taxon>
        <taxon>Mycosphaerellales</taxon>
        <taxon>Extremaceae</taxon>
        <taxon>Vermiconidia</taxon>
    </lineage>
</organism>
<name>A0ACC3MLD2_9PEZI</name>
<gene>
    <name evidence="1" type="ORF">LTR37_017502</name>
</gene>
<reference evidence="1" key="1">
    <citation type="submission" date="2023-07" db="EMBL/GenBank/DDBJ databases">
        <title>Black Yeasts Isolated from many extreme environments.</title>
        <authorList>
            <person name="Coleine C."/>
            <person name="Stajich J.E."/>
            <person name="Selbmann L."/>
        </authorList>
    </citation>
    <scope>NUCLEOTIDE SEQUENCE</scope>
    <source>
        <strain evidence="1">CCFEE 5714</strain>
    </source>
</reference>
<proteinExistence type="predicted"/>
<comment type="caution">
    <text evidence="1">The sequence shown here is derived from an EMBL/GenBank/DDBJ whole genome shotgun (WGS) entry which is preliminary data.</text>
</comment>